<dbReference type="Proteomes" id="UP001253545">
    <property type="component" value="Unassembled WGS sequence"/>
</dbReference>
<dbReference type="Pfam" id="PF11042">
    <property type="entry name" value="DUF2750"/>
    <property type="match status" value="1"/>
</dbReference>
<evidence type="ECO:0000313" key="1">
    <source>
        <dbReference type="EMBL" id="MDT0595050.1"/>
    </source>
</evidence>
<comment type="caution">
    <text evidence="1">The sequence shown here is derived from an EMBL/GenBank/DDBJ whole genome shotgun (WGS) entry which is preliminary data.</text>
</comment>
<dbReference type="EMBL" id="JAVRHX010000002">
    <property type="protein sequence ID" value="MDT0595050.1"/>
    <property type="molecule type" value="Genomic_DNA"/>
</dbReference>
<dbReference type="RefSeq" id="WP_311368567.1">
    <property type="nucleotide sequence ID" value="NZ_JAVRHX010000002.1"/>
</dbReference>
<protein>
    <submittedName>
        <fullName evidence="1">DUF2750 domain-containing protein</fullName>
    </submittedName>
</protein>
<name>A0ABU2ZQY4_9ALTE</name>
<gene>
    <name evidence="1" type="ORF">RM552_09370</name>
</gene>
<reference evidence="1 2" key="1">
    <citation type="submission" date="2023-09" db="EMBL/GenBank/DDBJ databases">
        <authorList>
            <person name="Rey-Velasco X."/>
        </authorList>
    </citation>
    <scope>NUCLEOTIDE SEQUENCE [LARGE SCALE GENOMIC DNA]</scope>
    <source>
        <strain evidence="1 2">P117</strain>
    </source>
</reference>
<dbReference type="InterPro" id="IPR021284">
    <property type="entry name" value="DUF2750"/>
</dbReference>
<evidence type="ECO:0000313" key="2">
    <source>
        <dbReference type="Proteomes" id="UP001253545"/>
    </source>
</evidence>
<accession>A0ABU2ZQY4</accession>
<proteinExistence type="predicted"/>
<keyword evidence="2" id="KW-1185">Reference proteome</keyword>
<organism evidence="1 2">
    <name type="scientific">Glaciecola petra</name>
    <dbReference type="NCBI Taxonomy" id="3075602"/>
    <lineage>
        <taxon>Bacteria</taxon>
        <taxon>Pseudomonadati</taxon>
        <taxon>Pseudomonadota</taxon>
        <taxon>Gammaproteobacteria</taxon>
        <taxon>Alteromonadales</taxon>
        <taxon>Alteromonadaceae</taxon>
        <taxon>Glaciecola</taxon>
    </lineage>
</organism>
<sequence>MSDLKQIKRLPQEQRYQYLLKQVKLNKEVWILNDEHGCVMLNSEDEDCVPVWPSQAFAEEWATGDWEICQSKAIDLTTWRKRWTQGLIEDDLAIAVFPLVDDSEDVSSMVISADEFDFDLR</sequence>